<evidence type="ECO:0000313" key="10">
    <source>
        <dbReference type="EMBL" id="SHN47316.1"/>
    </source>
</evidence>
<feature type="transmembrane region" description="Helical" evidence="8">
    <location>
        <begin position="277"/>
        <end position="296"/>
    </location>
</feature>
<feature type="transmembrane region" description="Helical" evidence="8">
    <location>
        <begin position="226"/>
        <end position="243"/>
    </location>
</feature>
<sequence length="416" mass="43743">MHPPDTKVQILLAVGVILVVAWLVGRLVRTVGQPRVLGEIIAGVVLGPSVLGLMLPSVADYLFPAPVVAALGILAQVGLVLFMFLVGLELDLAPLRGQGSRLAAVSGASIVVPLVLALVLAVALYPHYGADADRLAFCLFFGAAMAITAFPVLARLLRESGLAGTRVGALSLMSAAVNDVAAWCLVAVVIALGRSDGPAEVLRSFGLAAVYLAVMLAVVRPLLARLPSVPIWLVLVVAVFSAWFADQAGVHVIFGGFLAGVVMPRRPEWRQTVHERLDVVVSHLLLPVFFVVVGLSTHVDQLRTAADWAVVVLVIAVATVGKLGGSLVAARLVGERWPDAARLGVLMNTRGLTEIVVLAVGLQLGLITNTVFTIMVLMALCTTLMAAPLLRAIDRASPRERSDPAEPRPLDPVHAS</sequence>
<comment type="subcellular location">
    <subcellularLocation>
        <location evidence="1">Membrane</location>
        <topology evidence="1">Multi-pass membrane protein</topology>
    </subcellularLocation>
</comment>
<feature type="transmembrane region" description="Helical" evidence="8">
    <location>
        <begin position="372"/>
        <end position="393"/>
    </location>
</feature>
<dbReference type="GO" id="GO:1902600">
    <property type="term" value="P:proton transmembrane transport"/>
    <property type="evidence" value="ECO:0007669"/>
    <property type="project" value="InterPro"/>
</dbReference>
<proteinExistence type="predicted"/>
<keyword evidence="5" id="KW-0406">Ion transport</keyword>
<dbReference type="PANTHER" id="PTHR32468">
    <property type="entry name" value="CATION/H + ANTIPORTER"/>
    <property type="match status" value="1"/>
</dbReference>
<keyword evidence="2" id="KW-0813">Transport</keyword>
<evidence type="ECO:0000256" key="4">
    <source>
        <dbReference type="ARBA" id="ARBA00022989"/>
    </source>
</evidence>
<keyword evidence="4 8" id="KW-1133">Transmembrane helix</keyword>
<dbReference type="GO" id="GO:0016020">
    <property type="term" value="C:membrane"/>
    <property type="evidence" value="ECO:0007669"/>
    <property type="project" value="UniProtKB-SubCell"/>
</dbReference>
<accession>A0A1M7RMJ8</accession>
<dbReference type="Gene3D" id="1.20.1530.20">
    <property type="match status" value="1"/>
</dbReference>
<evidence type="ECO:0000313" key="11">
    <source>
        <dbReference type="Proteomes" id="UP000184440"/>
    </source>
</evidence>
<dbReference type="InterPro" id="IPR050794">
    <property type="entry name" value="CPA2_transporter"/>
</dbReference>
<dbReference type="RefSeq" id="WP_178380093.1">
    <property type="nucleotide sequence ID" value="NZ_FRCS01000022.1"/>
</dbReference>
<dbReference type="STRING" id="134849.SAMN05443668_12254"/>
<feature type="transmembrane region" description="Helical" evidence="8">
    <location>
        <begin position="6"/>
        <end position="24"/>
    </location>
</feature>
<feature type="transmembrane region" description="Helical" evidence="8">
    <location>
        <begin position="134"/>
        <end position="157"/>
    </location>
</feature>
<evidence type="ECO:0000256" key="5">
    <source>
        <dbReference type="ARBA" id="ARBA00023065"/>
    </source>
</evidence>
<feature type="transmembrane region" description="Helical" evidence="8">
    <location>
        <begin position="308"/>
        <end position="333"/>
    </location>
</feature>
<feature type="transmembrane region" description="Helical" evidence="8">
    <location>
        <begin position="201"/>
        <end position="219"/>
    </location>
</feature>
<keyword evidence="6 8" id="KW-0472">Membrane</keyword>
<protein>
    <submittedName>
        <fullName evidence="10">Kef-type K+ transport system, membrane component KefB</fullName>
    </submittedName>
</protein>
<feature type="transmembrane region" description="Helical" evidence="8">
    <location>
        <begin position="36"/>
        <end position="55"/>
    </location>
</feature>
<evidence type="ECO:0000256" key="6">
    <source>
        <dbReference type="ARBA" id="ARBA00023136"/>
    </source>
</evidence>
<dbReference type="EMBL" id="FRCS01000022">
    <property type="protein sequence ID" value="SHN47316.1"/>
    <property type="molecule type" value="Genomic_DNA"/>
</dbReference>
<organism evidence="10 11">
    <name type="scientific">Cryptosporangium aurantiacum</name>
    <dbReference type="NCBI Taxonomy" id="134849"/>
    <lineage>
        <taxon>Bacteria</taxon>
        <taxon>Bacillati</taxon>
        <taxon>Actinomycetota</taxon>
        <taxon>Actinomycetes</taxon>
        <taxon>Cryptosporangiales</taxon>
        <taxon>Cryptosporangiaceae</taxon>
        <taxon>Cryptosporangium</taxon>
    </lineage>
</organism>
<evidence type="ECO:0000259" key="9">
    <source>
        <dbReference type="Pfam" id="PF00999"/>
    </source>
</evidence>
<dbReference type="InterPro" id="IPR006153">
    <property type="entry name" value="Cation/H_exchanger_TM"/>
</dbReference>
<evidence type="ECO:0000256" key="1">
    <source>
        <dbReference type="ARBA" id="ARBA00004141"/>
    </source>
</evidence>
<feature type="region of interest" description="Disordered" evidence="7">
    <location>
        <begin position="397"/>
        <end position="416"/>
    </location>
</feature>
<evidence type="ECO:0000256" key="7">
    <source>
        <dbReference type="SAM" id="MobiDB-lite"/>
    </source>
</evidence>
<feature type="transmembrane region" description="Helical" evidence="8">
    <location>
        <begin position="169"/>
        <end position="195"/>
    </location>
</feature>
<evidence type="ECO:0000256" key="3">
    <source>
        <dbReference type="ARBA" id="ARBA00022692"/>
    </source>
</evidence>
<feature type="transmembrane region" description="Helical" evidence="8">
    <location>
        <begin position="67"/>
        <end position="90"/>
    </location>
</feature>
<dbReference type="GO" id="GO:0015297">
    <property type="term" value="F:antiporter activity"/>
    <property type="evidence" value="ECO:0007669"/>
    <property type="project" value="InterPro"/>
</dbReference>
<dbReference type="Pfam" id="PF00999">
    <property type="entry name" value="Na_H_Exchanger"/>
    <property type="match status" value="1"/>
</dbReference>
<dbReference type="AlphaFoldDB" id="A0A1M7RMJ8"/>
<dbReference type="Proteomes" id="UP000184440">
    <property type="component" value="Unassembled WGS sequence"/>
</dbReference>
<name>A0A1M7RMJ8_9ACTN</name>
<keyword evidence="3 8" id="KW-0812">Transmembrane</keyword>
<evidence type="ECO:0000256" key="8">
    <source>
        <dbReference type="SAM" id="Phobius"/>
    </source>
</evidence>
<dbReference type="InterPro" id="IPR038770">
    <property type="entry name" value="Na+/solute_symporter_sf"/>
</dbReference>
<feature type="domain" description="Cation/H+ exchanger transmembrane" evidence="9">
    <location>
        <begin position="19"/>
        <end position="390"/>
    </location>
</feature>
<gene>
    <name evidence="10" type="ORF">SAMN05443668_12254</name>
</gene>
<reference evidence="10 11" key="1">
    <citation type="submission" date="2016-11" db="EMBL/GenBank/DDBJ databases">
        <authorList>
            <person name="Jaros S."/>
            <person name="Januszkiewicz K."/>
            <person name="Wedrychowicz H."/>
        </authorList>
    </citation>
    <scope>NUCLEOTIDE SEQUENCE [LARGE SCALE GENOMIC DNA]</scope>
    <source>
        <strain evidence="10 11">DSM 46144</strain>
    </source>
</reference>
<evidence type="ECO:0000256" key="2">
    <source>
        <dbReference type="ARBA" id="ARBA00022448"/>
    </source>
</evidence>
<dbReference type="PANTHER" id="PTHR32468:SF0">
    <property type="entry name" value="K(+)_H(+) ANTIPORTER 1"/>
    <property type="match status" value="1"/>
</dbReference>
<feature type="transmembrane region" description="Helical" evidence="8">
    <location>
        <begin position="102"/>
        <end position="128"/>
    </location>
</feature>
<keyword evidence="11" id="KW-1185">Reference proteome</keyword>